<dbReference type="SUPFAM" id="SSF55920">
    <property type="entry name" value="Creatinase/aminopeptidase"/>
    <property type="match status" value="1"/>
</dbReference>
<evidence type="ECO:0000256" key="3">
    <source>
        <dbReference type="ARBA" id="ARBA00023211"/>
    </source>
</evidence>
<keyword evidence="3" id="KW-0464">Manganese</keyword>
<dbReference type="InterPro" id="IPR000587">
    <property type="entry name" value="Creatinase_N"/>
</dbReference>
<dbReference type="RefSeq" id="WP_057819639.1">
    <property type="nucleotide sequence ID" value="NZ_AZEC01000005.1"/>
</dbReference>
<organism evidence="6 7">
    <name type="scientific">Schleiferilactobacillus perolens DSM 12744</name>
    <dbReference type="NCBI Taxonomy" id="1423792"/>
    <lineage>
        <taxon>Bacteria</taxon>
        <taxon>Bacillati</taxon>
        <taxon>Bacillota</taxon>
        <taxon>Bacilli</taxon>
        <taxon>Lactobacillales</taxon>
        <taxon>Lactobacillaceae</taxon>
        <taxon>Schleiferilactobacillus</taxon>
    </lineage>
</organism>
<gene>
    <name evidence="6" type="ORF">FD09_GL002386</name>
</gene>
<dbReference type="PATRIC" id="fig|1423792.3.peg.2432"/>
<dbReference type="PRINTS" id="PR00599">
    <property type="entry name" value="MAPEPTIDASE"/>
</dbReference>
<dbReference type="Gene3D" id="3.40.350.10">
    <property type="entry name" value="Creatinase/prolidase N-terminal domain"/>
    <property type="match status" value="1"/>
</dbReference>
<dbReference type="Pfam" id="PF01321">
    <property type="entry name" value="Creatinase_N"/>
    <property type="match status" value="1"/>
</dbReference>
<dbReference type="GO" id="GO:0004177">
    <property type="term" value="F:aminopeptidase activity"/>
    <property type="evidence" value="ECO:0007669"/>
    <property type="project" value="UniProtKB-ARBA"/>
</dbReference>
<dbReference type="Pfam" id="PF00557">
    <property type="entry name" value="Peptidase_M24"/>
    <property type="match status" value="1"/>
</dbReference>
<evidence type="ECO:0000313" key="6">
    <source>
        <dbReference type="EMBL" id="KRL12847.1"/>
    </source>
</evidence>
<dbReference type="GO" id="GO:0008235">
    <property type="term" value="F:metalloexopeptidase activity"/>
    <property type="evidence" value="ECO:0007669"/>
    <property type="project" value="UniProtKB-ARBA"/>
</dbReference>
<dbReference type="EMBL" id="AZEC01000005">
    <property type="protein sequence ID" value="KRL12847.1"/>
    <property type="molecule type" value="Genomic_DNA"/>
</dbReference>
<dbReference type="AlphaFoldDB" id="A0A0R1MXG6"/>
<name>A0A0R1MXG6_9LACO</name>
<dbReference type="PANTHER" id="PTHR46112:SF10">
    <property type="entry name" value="DIPEPTIDASE YKVY-RELATED"/>
    <property type="match status" value="1"/>
</dbReference>
<evidence type="ECO:0000256" key="2">
    <source>
        <dbReference type="ARBA" id="ARBA00008766"/>
    </source>
</evidence>
<evidence type="ECO:0000259" key="5">
    <source>
        <dbReference type="Pfam" id="PF01321"/>
    </source>
</evidence>
<dbReference type="PANTHER" id="PTHR46112">
    <property type="entry name" value="AMINOPEPTIDASE"/>
    <property type="match status" value="1"/>
</dbReference>
<reference evidence="6 7" key="1">
    <citation type="journal article" date="2015" name="Genome Announc.">
        <title>Expanding the biotechnology potential of lactobacilli through comparative genomics of 213 strains and associated genera.</title>
        <authorList>
            <person name="Sun Z."/>
            <person name="Harris H.M."/>
            <person name="McCann A."/>
            <person name="Guo C."/>
            <person name="Argimon S."/>
            <person name="Zhang W."/>
            <person name="Yang X."/>
            <person name="Jeffery I.B."/>
            <person name="Cooney J.C."/>
            <person name="Kagawa T.F."/>
            <person name="Liu W."/>
            <person name="Song Y."/>
            <person name="Salvetti E."/>
            <person name="Wrobel A."/>
            <person name="Rasinkangas P."/>
            <person name="Parkhill J."/>
            <person name="Rea M.C."/>
            <person name="O'Sullivan O."/>
            <person name="Ritari J."/>
            <person name="Douillard F.P."/>
            <person name="Paul Ross R."/>
            <person name="Yang R."/>
            <person name="Briner A.E."/>
            <person name="Felis G.E."/>
            <person name="de Vos W.M."/>
            <person name="Barrangou R."/>
            <person name="Klaenhammer T.R."/>
            <person name="Caufield P.W."/>
            <person name="Cui Y."/>
            <person name="Zhang H."/>
            <person name="O'Toole P.W."/>
        </authorList>
    </citation>
    <scope>NUCLEOTIDE SEQUENCE [LARGE SCALE GENOMIC DNA]</scope>
    <source>
        <strain evidence="6 7">DSM 12744</strain>
    </source>
</reference>
<dbReference type="InterPro" id="IPR050659">
    <property type="entry name" value="Peptidase_M24B"/>
</dbReference>
<dbReference type="InterPro" id="IPR036005">
    <property type="entry name" value="Creatinase/aminopeptidase-like"/>
</dbReference>
<dbReference type="InterPro" id="IPR000994">
    <property type="entry name" value="Pept_M24"/>
</dbReference>
<proteinExistence type="inferred from homology"/>
<comment type="similarity">
    <text evidence="2">Belongs to the peptidase M24B family.</text>
</comment>
<evidence type="ECO:0000256" key="1">
    <source>
        <dbReference type="ARBA" id="ARBA00001936"/>
    </source>
</evidence>
<protein>
    <submittedName>
        <fullName evidence="6">Proline dipeptidase</fullName>
    </submittedName>
</protein>
<comment type="cofactor">
    <cofactor evidence="1">
        <name>Mn(2+)</name>
        <dbReference type="ChEBI" id="CHEBI:29035"/>
    </cofactor>
</comment>
<dbReference type="InterPro" id="IPR029149">
    <property type="entry name" value="Creatin/AminoP/Spt16_N"/>
</dbReference>
<evidence type="ECO:0000313" key="7">
    <source>
        <dbReference type="Proteomes" id="UP000051330"/>
    </source>
</evidence>
<dbReference type="SUPFAM" id="SSF53092">
    <property type="entry name" value="Creatinase/prolidase N-terminal domain"/>
    <property type="match status" value="1"/>
</dbReference>
<accession>A0A0R1MXG6</accession>
<dbReference type="InterPro" id="IPR001714">
    <property type="entry name" value="Pept_M24_MAP"/>
</dbReference>
<feature type="domain" description="Creatinase N-terminal" evidence="5">
    <location>
        <begin position="4"/>
        <end position="124"/>
    </location>
</feature>
<comment type="caution">
    <text evidence="6">The sequence shown here is derived from an EMBL/GenBank/DDBJ whole genome shotgun (WGS) entry which is preliminary data.</text>
</comment>
<evidence type="ECO:0000259" key="4">
    <source>
        <dbReference type="Pfam" id="PF00557"/>
    </source>
</evidence>
<dbReference type="CDD" id="cd01092">
    <property type="entry name" value="APP-like"/>
    <property type="match status" value="1"/>
</dbReference>
<feature type="domain" description="Peptidase M24" evidence="4">
    <location>
        <begin position="146"/>
        <end position="348"/>
    </location>
</feature>
<sequence length="368" mass="40345">MTHLEKLQQWINDQHVDVAYISDPTDINYFTNFYSDPEERVLALFVFPNAEPFLFTPALSVEAAKKAGWSGDVFGYLDQEDPFALIAQHIKARTNQPHAWAIEKDSLPYARFAAIKRAFPAAEFPADASRYMERAKLIKSPDEIAKMVAAGKEADECFRVGFDALRTGITEQGVVAEINYAMMKQGVMHMSFDTIVQAGVNAADPHGEPTSTAIVPNELVLFDLGTNHQGYMSDASRTVAFGAPTAKQKEVFDVCLEAQLAAMDAVKPGLTAAELDKIARDIITKAGYGDYFIHRLGHGIGTSTHEFPSIMAGNDMPLTPGMCFSIEPGIYIPGVVGVRIEDCVHVTETGGEPFTHTDKQLQIIPVKD</sequence>
<dbReference type="OrthoDB" id="9806388at2"/>
<dbReference type="Gene3D" id="3.90.230.10">
    <property type="entry name" value="Creatinase/methionine aminopeptidase superfamily"/>
    <property type="match status" value="1"/>
</dbReference>
<dbReference type="Proteomes" id="UP000051330">
    <property type="component" value="Unassembled WGS sequence"/>
</dbReference>
<keyword evidence="7" id="KW-1185">Reference proteome</keyword>
<dbReference type="STRING" id="1423792.FD09_GL002386"/>